<dbReference type="PANTHER" id="PTHR38101:SF1">
    <property type="entry name" value="UPF0307 PROTEIN YJGA"/>
    <property type="match status" value="1"/>
</dbReference>
<gene>
    <name evidence="5" type="primary">darP</name>
    <name evidence="6" type="ORF">G3R48_12315</name>
</gene>
<reference evidence="6 7" key="1">
    <citation type="submission" date="2020-02" db="EMBL/GenBank/DDBJ databases">
        <title>Shewanella WXL01 sp. nov., a marine bacterium isolated from green algae in Luhuitou Fringing Reef (Northern South China Sea).</title>
        <authorList>
            <person name="Wang X."/>
        </authorList>
    </citation>
    <scope>NUCLEOTIDE SEQUENCE [LARGE SCALE GENOMIC DNA]</scope>
    <source>
        <strain evidence="6 7">MCCC 1A01895</strain>
    </source>
</reference>
<evidence type="ECO:0000256" key="3">
    <source>
        <dbReference type="ARBA" id="ARBA00022730"/>
    </source>
</evidence>
<keyword evidence="4 5" id="KW-0694">RNA-binding</keyword>
<dbReference type="Pfam" id="PF04751">
    <property type="entry name" value="DarP"/>
    <property type="match status" value="1"/>
</dbReference>
<evidence type="ECO:0000256" key="2">
    <source>
        <dbReference type="ARBA" id="ARBA00022517"/>
    </source>
</evidence>
<dbReference type="Proteomes" id="UP000811844">
    <property type="component" value="Unassembled WGS sequence"/>
</dbReference>
<name>A0ABS5I401_9GAMM</name>
<evidence type="ECO:0000256" key="5">
    <source>
        <dbReference type="HAMAP-Rule" id="MF_00765"/>
    </source>
</evidence>
<keyword evidence="1 5" id="KW-0963">Cytoplasm</keyword>
<comment type="similarity">
    <text evidence="5">Belongs to the DarP family.</text>
</comment>
<dbReference type="Gene3D" id="1.10.60.30">
    <property type="entry name" value="PSPTO4464-like domains"/>
    <property type="match status" value="2"/>
</dbReference>
<dbReference type="PANTHER" id="PTHR38101">
    <property type="entry name" value="UPF0307 PROTEIN YJGA"/>
    <property type="match status" value="1"/>
</dbReference>
<dbReference type="InterPro" id="IPR023153">
    <property type="entry name" value="DarP_sf"/>
</dbReference>
<evidence type="ECO:0000313" key="6">
    <source>
        <dbReference type="EMBL" id="MBR9728761.1"/>
    </source>
</evidence>
<keyword evidence="2 5" id="KW-0690">Ribosome biogenesis</keyword>
<dbReference type="CDD" id="cd16331">
    <property type="entry name" value="YjgA-like"/>
    <property type="match status" value="1"/>
</dbReference>
<dbReference type="HAMAP" id="MF_00765">
    <property type="entry name" value="DarP"/>
    <property type="match status" value="1"/>
</dbReference>
<sequence>MKIVGDSEHFQQPFDHDENYVSRTEFKKESEDAQALGMKLIALSKTQLDKMELDEFLYDAVLKTKTIKQKTEAYRRHLQYIGKLMRGFDHEPIEATLAKVLNKNNNEAARVQIIEKLRDRLLAEGDNAIQELLNDNPQLERQKLRQLVRQANKELQKTPESKANIELFKYLRDSIED</sequence>
<keyword evidence="7" id="KW-1185">Reference proteome</keyword>
<comment type="caution">
    <text evidence="6">The sequence shown here is derived from an EMBL/GenBank/DDBJ whole genome shotgun (WGS) entry which is preliminary data.</text>
</comment>
<evidence type="ECO:0000256" key="1">
    <source>
        <dbReference type="ARBA" id="ARBA00022490"/>
    </source>
</evidence>
<protein>
    <recommendedName>
        <fullName evidence="5">Dual-action ribosomal maturation protein DarP</fullName>
    </recommendedName>
    <alternativeName>
        <fullName evidence="5">Large ribosomal subunit assembly factor DarP</fullName>
    </alternativeName>
</protein>
<dbReference type="SUPFAM" id="SSF158710">
    <property type="entry name" value="PSPTO4464-like"/>
    <property type="match status" value="1"/>
</dbReference>
<organism evidence="6 7">
    <name type="scientific">Shewanella intestini</name>
    <dbReference type="NCBI Taxonomy" id="2017544"/>
    <lineage>
        <taxon>Bacteria</taxon>
        <taxon>Pseudomonadati</taxon>
        <taxon>Pseudomonadota</taxon>
        <taxon>Gammaproteobacteria</taxon>
        <taxon>Alteromonadales</taxon>
        <taxon>Shewanellaceae</taxon>
        <taxon>Shewanella</taxon>
    </lineage>
</organism>
<keyword evidence="3 5" id="KW-0699">rRNA-binding</keyword>
<evidence type="ECO:0000256" key="4">
    <source>
        <dbReference type="ARBA" id="ARBA00022884"/>
    </source>
</evidence>
<evidence type="ECO:0000313" key="7">
    <source>
        <dbReference type="Proteomes" id="UP000811844"/>
    </source>
</evidence>
<dbReference type="PIRSF" id="PIRSF016183">
    <property type="entry name" value="UCP016183"/>
    <property type="match status" value="1"/>
</dbReference>
<accession>A0ABS5I401</accession>
<proteinExistence type="inferred from homology"/>
<comment type="subcellular location">
    <subcellularLocation>
        <location evidence="5">Cytoplasm</location>
    </subcellularLocation>
    <text evidence="5">Associates with late stage pre-50S ribosomal subunits.</text>
</comment>
<dbReference type="InterPro" id="IPR006839">
    <property type="entry name" value="DarP"/>
</dbReference>
<dbReference type="NCBIfam" id="NF003593">
    <property type="entry name" value="PRK05255.1-1"/>
    <property type="match status" value="1"/>
</dbReference>
<dbReference type="RefSeq" id="WP_153665035.1">
    <property type="nucleotide sequence ID" value="NZ_JAAIKR010000012.1"/>
</dbReference>
<dbReference type="EMBL" id="JAAIKR010000012">
    <property type="protein sequence ID" value="MBR9728761.1"/>
    <property type="molecule type" value="Genomic_DNA"/>
</dbReference>
<comment type="function">
    <text evidence="5">Member of a network of 50S ribosomal subunit biogenesis factors which assembles along the 30S-50S interface, preventing incorrect 23S rRNA structures from forming. Promotes peptidyl transferase center (PTC) maturation.</text>
</comment>